<feature type="region of interest" description="Disordered" evidence="3">
    <location>
        <begin position="247"/>
        <end position="400"/>
    </location>
</feature>
<dbReference type="InterPro" id="IPR012677">
    <property type="entry name" value="Nucleotide-bd_a/b_plait_sf"/>
</dbReference>
<evidence type="ECO:0000256" key="2">
    <source>
        <dbReference type="PROSITE-ProRule" id="PRU00176"/>
    </source>
</evidence>
<feature type="compositionally biased region" description="Low complexity" evidence="3">
    <location>
        <begin position="372"/>
        <end position="388"/>
    </location>
</feature>
<feature type="compositionally biased region" description="Polar residues" evidence="3">
    <location>
        <begin position="113"/>
        <end position="125"/>
    </location>
</feature>
<dbReference type="Gene3D" id="3.30.70.330">
    <property type="match status" value="1"/>
</dbReference>
<dbReference type="Pfam" id="PF00076">
    <property type="entry name" value="RRM_1"/>
    <property type="match status" value="1"/>
</dbReference>
<evidence type="ECO:0000259" key="4">
    <source>
        <dbReference type="PROSITE" id="PS50102"/>
    </source>
</evidence>
<dbReference type="InterPro" id="IPR025742">
    <property type="entry name" value="CSTF2_hinge"/>
</dbReference>
<evidence type="ECO:0000313" key="5">
    <source>
        <dbReference type="EMBL" id="MDE49520.1"/>
    </source>
</evidence>
<feature type="compositionally biased region" description="Pro residues" evidence="3">
    <location>
        <begin position="251"/>
        <end position="272"/>
    </location>
</feature>
<dbReference type="FunFam" id="3.30.70.330:FF:001102">
    <property type="entry name" value="Cleavage and Polyadenylation Factor"/>
    <property type="match status" value="1"/>
</dbReference>
<keyword evidence="1 2" id="KW-0694">RNA-binding</keyword>
<sequence length="400" mass="43572">MQVADRSLRSVFVGNIPYDATEEKLRDIFSAVGPVLSFRIVFDRETGKPKGYGFCEYKDQETATSAIRNLNGHDLGGRQLRVDSASNERARDEPDQSQQQQQQQQGQQQQQQTLGDNSQHQTQSVPEPLVDPQTVINNVLCSLPPEHLFDICKQLKESLAINPNETRQLLVQNPQLSFAILQSLVMIKAIDANTAMNTLHKQLMQPAALQPAPLQQAMPTMMAMMQPQVLNPYAFAVGNQPAGLVAAPQQAPAPIPPTPQAFPNSGPTPDPRLNPADPRLAQATSVDPRIAAGDPRLAPGDPRLAPGDPRLAPGDPRMAPGDPRLTSADPRLNSADPRLAAADPRVASSVVTSTADPRLVAADPRLARQHQHQQQQQQAQQQQQQQTQVPGWPFVGAQTM</sequence>
<dbReference type="PANTHER" id="PTHR45735">
    <property type="entry name" value="CLEAVAGE STIMULATION FACTOR SUBUNIT 2"/>
    <property type="match status" value="1"/>
</dbReference>
<dbReference type="InterPro" id="IPR035979">
    <property type="entry name" value="RBD_domain_sf"/>
</dbReference>
<accession>A0A6G1SHY0</accession>
<dbReference type="SMART" id="SM00360">
    <property type="entry name" value="RRM"/>
    <property type="match status" value="1"/>
</dbReference>
<feature type="region of interest" description="Disordered" evidence="3">
    <location>
        <begin position="84"/>
        <end position="129"/>
    </location>
</feature>
<dbReference type="InterPro" id="IPR000504">
    <property type="entry name" value="RRM_dom"/>
</dbReference>
<dbReference type="PANTHER" id="PTHR45735:SF2">
    <property type="entry name" value="CLEAVAGE STIMULATION FACTOR SUBUNIT 2"/>
    <property type="match status" value="1"/>
</dbReference>
<dbReference type="GO" id="GO:0005847">
    <property type="term" value="C:mRNA cleavage and polyadenylation specificity factor complex"/>
    <property type="evidence" value="ECO:0007669"/>
    <property type="project" value="TreeGrafter"/>
</dbReference>
<dbReference type="SUPFAM" id="SSF54928">
    <property type="entry name" value="RNA-binding domain, RBD"/>
    <property type="match status" value="1"/>
</dbReference>
<dbReference type="AlphaFoldDB" id="A0A6G1SHY0"/>
<evidence type="ECO:0000256" key="3">
    <source>
        <dbReference type="SAM" id="MobiDB-lite"/>
    </source>
</evidence>
<organism evidence="5">
    <name type="scientific">Aceria tosichella</name>
    <name type="common">wheat curl mite</name>
    <dbReference type="NCBI Taxonomy" id="561515"/>
    <lineage>
        <taxon>Eukaryota</taxon>
        <taxon>Metazoa</taxon>
        <taxon>Ecdysozoa</taxon>
        <taxon>Arthropoda</taxon>
        <taxon>Chelicerata</taxon>
        <taxon>Arachnida</taxon>
        <taxon>Acari</taxon>
        <taxon>Acariformes</taxon>
        <taxon>Trombidiformes</taxon>
        <taxon>Prostigmata</taxon>
        <taxon>Eupodina</taxon>
        <taxon>Eriophyoidea</taxon>
        <taxon>Eriophyidae</taxon>
        <taxon>Eriophyinae</taxon>
        <taxon>Aceriini</taxon>
        <taxon>Aceria</taxon>
    </lineage>
</organism>
<feature type="compositionally biased region" description="Low complexity" evidence="3">
    <location>
        <begin position="96"/>
        <end position="112"/>
    </location>
</feature>
<reference evidence="5" key="1">
    <citation type="submission" date="2018-10" db="EMBL/GenBank/DDBJ databases">
        <title>Transcriptome assembly of Aceria tosichella (Wheat curl mite) Type 2.</title>
        <authorList>
            <person name="Scully E.D."/>
            <person name="Geib S.M."/>
            <person name="Palmer N.A."/>
            <person name="Gupta A.K."/>
            <person name="Sarath G."/>
            <person name="Tatineni S."/>
        </authorList>
    </citation>
    <scope>NUCLEOTIDE SEQUENCE</scope>
    <source>
        <strain evidence="5">LincolnNE</strain>
    </source>
</reference>
<feature type="domain" description="RRM" evidence="4">
    <location>
        <begin position="9"/>
        <end position="87"/>
    </location>
</feature>
<dbReference type="PROSITE" id="PS50102">
    <property type="entry name" value="RRM"/>
    <property type="match status" value="1"/>
</dbReference>
<evidence type="ECO:0000256" key="1">
    <source>
        <dbReference type="ARBA" id="ARBA00022884"/>
    </source>
</evidence>
<name>A0A6G1SHY0_9ACAR</name>
<dbReference type="Gene3D" id="1.25.40.630">
    <property type="match status" value="1"/>
</dbReference>
<proteinExistence type="predicted"/>
<gene>
    <name evidence="5" type="primary">Cstf2</name>
    <name evidence="5" type="ORF">g.6726</name>
</gene>
<dbReference type="Pfam" id="PF14327">
    <property type="entry name" value="CSTF2_hinge"/>
    <property type="match status" value="1"/>
</dbReference>
<dbReference type="GO" id="GO:0003729">
    <property type="term" value="F:mRNA binding"/>
    <property type="evidence" value="ECO:0007669"/>
    <property type="project" value="TreeGrafter"/>
</dbReference>
<dbReference type="EMBL" id="GGYP01004749">
    <property type="protein sequence ID" value="MDE49520.1"/>
    <property type="molecule type" value="Transcribed_RNA"/>
</dbReference>
<protein>
    <submittedName>
        <fullName evidence="5">Cleavage stimulation factor subunit 2</fullName>
    </submittedName>
</protein>